<dbReference type="Gene3D" id="3.10.450.50">
    <property type="match status" value="1"/>
</dbReference>
<dbReference type="Proteomes" id="UP000655208">
    <property type="component" value="Unassembled WGS sequence"/>
</dbReference>
<accession>A0A917WBV6</accession>
<evidence type="ECO:0000313" key="3">
    <source>
        <dbReference type="Proteomes" id="UP000655208"/>
    </source>
</evidence>
<reference evidence="2" key="2">
    <citation type="submission" date="2020-09" db="EMBL/GenBank/DDBJ databases">
        <authorList>
            <person name="Sun Q."/>
            <person name="Zhou Y."/>
        </authorList>
    </citation>
    <scope>NUCLEOTIDE SEQUENCE</scope>
    <source>
        <strain evidence="2">CGMCC 4.7308</strain>
    </source>
</reference>
<proteinExistence type="predicted"/>
<dbReference type="GO" id="GO:0016853">
    <property type="term" value="F:isomerase activity"/>
    <property type="evidence" value="ECO:0007669"/>
    <property type="project" value="UniProtKB-KW"/>
</dbReference>
<protein>
    <submittedName>
        <fullName evidence="2">Ketosteroid isomerase</fullName>
    </submittedName>
</protein>
<dbReference type="SUPFAM" id="SSF54427">
    <property type="entry name" value="NTF2-like"/>
    <property type="match status" value="1"/>
</dbReference>
<feature type="domain" description="SnoaL-like" evidence="1">
    <location>
        <begin position="8"/>
        <end position="128"/>
    </location>
</feature>
<keyword evidence="3" id="KW-1185">Reference proteome</keyword>
<dbReference type="Pfam" id="PF13474">
    <property type="entry name" value="SnoaL_3"/>
    <property type="match status" value="1"/>
</dbReference>
<dbReference type="InterPro" id="IPR037401">
    <property type="entry name" value="SnoaL-like"/>
</dbReference>
<sequence>MTAEDELRALVDERVRAVRDRDVATLAGRPVTDVLSFDVLPPLRARGTGPMVRHLQEWFDGYDGPIDYSVRDVEVTADADVGFCSFLYHVGGRLRGGDEVDMWVRATLGCRRVDGRWRIVHDHESVPFDPATGRALLSLHPDASTEDGLSPSGADPAGP</sequence>
<comment type="caution">
    <text evidence="2">The sequence shown here is derived from an EMBL/GenBank/DDBJ whole genome shotgun (WGS) entry which is preliminary data.</text>
</comment>
<keyword evidence="2" id="KW-0413">Isomerase</keyword>
<dbReference type="InterPro" id="IPR032710">
    <property type="entry name" value="NTF2-like_dom_sf"/>
</dbReference>
<dbReference type="AlphaFoldDB" id="A0A917WBV6"/>
<evidence type="ECO:0000259" key="1">
    <source>
        <dbReference type="Pfam" id="PF13474"/>
    </source>
</evidence>
<name>A0A917WBV6_9ACTN</name>
<gene>
    <name evidence="2" type="ORF">GCM10011594_06590</name>
</gene>
<reference evidence="2" key="1">
    <citation type="journal article" date="2014" name="Int. J. Syst. Evol. Microbiol.">
        <title>Complete genome sequence of Corynebacterium casei LMG S-19264T (=DSM 44701T), isolated from a smear-ripened cheese.</title>
        <authorList>
            <consortium name="US DOE Joint Genome Institute (JGI-PGF)"/>
            <person name="Walter F."/>
            <person name="Albersmeier A."/>
            <person name="Kalinowski J."/>
            <person name="Ruckert C."/>
        </authorList>
    </citation>
    <scope>NUCLEOTIDE SEQUENCE</scope>
    <source>
        <strain evidence="2">CGMCC 4.7308</strain>
    </source>
</reference>
<dbReference type="EMBL" id="BMNA01000001">
    <property type="protein sequence ID" value="GGL89632.1"/>
    <property type="molecule type" value="Genomic_DNA"/>
</dbReference>
<evidence type="ECO:0000313" key="2">
    <source>
        <dbReference type="EMBL" id="GGL89632.1"/>
    </source>
</evidence>
<organism evidence="2 3">
    <name type="scientific">Nakamurella endophytica</name>
    <dbReference type="NCBI Taxonomy" id="1748367"/>
    <lineage>
        <taxon>Bacteria</taxon>
        <taxon>Bacillati</taxon>
        <taxon>Actinomycetota</taxon>
        <taxon>Actinomycetes</taxon>
        <taxon>Nakamurellales</taxon>
        <taxon>Nakamurellaceae</taxon>
        <taxon>Nakamurella</taxon>
    </lineage>
</organism>
<dbReference type="RefSeq" id="WP_188939996.1">
    <property type="nucleotide sequence ID" value="NZ_BMNA01000001.1"/>
</dbReference>